<evidence type="ECO:0000313" key="3">
    <source>
        <dbReference type="Proteomes" id="UP000318055"/>
    </source>
</evidence>
<reference evidence="2 3" key="1">
    <citation type="submission" date="2019-07" db="EMBL/GenBank/DDBJ databases">
        <title>Sphingomonas alkalisoli sp. nov., isolated from rhizosphere soil of Suaedae salsa.</title>
        <authorList>
            <person name="Zhang H."/>
            <person name="Xu L."/>
            <person name="Zhang J.-X."/>
            <person name="Sun J.-Q."/>
        </authorList>
    </citation>
    <scope>NUCLEOTIDE SEQUENCE [LARGE SCALE GENOMIC DNA]</scope>
    <source>
        <strain evidence="2 3">XS-10</strain>
    </source>
</reference>
<feature type="transmembrane region" description="Helical" evidence="1">
    <location>
        <begin position="12"/>
        <end position="34"/>
    </location>
</feature>
<keyword evidence="1" id="KW-0812">Transmembrane</keyword>
<keyword evidence="3" id="KW-1185">Reference proteome</keyword>
<dbReference type="AlphaFoldDB" id="A0A518RDN8"/>
<dbReference type="RefSeq" id="WP_145845675.1">
    <property type="nucleotide sequence ID" value="NZ_CP042239.1"/>
</dbReference>
<dbReference type="Pfam" id="PF03203">
    <property type="entry name" value="MerC"/>
    <property type="match status" value="1"/>
</dbReference>
<dbReference type="OrthoDB" id="7471688at2"/>
<keyword evidence="1" id="KW-0472">Membrane</keyword>
<feature type="transmembrane region" description="Helical" evidence="1">
    <location>
        <begin position="73"/>
        <end position="92"/>
    </location>
</feature>
<gene>
    <name evidence="2" type="ORF">FPZ54_05825</name>
</gene>
<feature type="transmembrane region" description="Helical" evidence="1">
    <location>
        <begin position="98"/>
        <end position="116"/>
    </location>
</feature>
<keyword evidence="1" id="KW-1133">Transmembrane helix</keyword>
<evidence type="ECO:0000313" key="2">
    <source>
        <dbReference type="EMBL" id="QDX25585.1"/>
    </source>
</evidence>
<organism evidence="2 3">
    <name type="scientific">Sphingomonas suaedae</name>
    <dbReference type="NCBI Taxonomy" id="2599297"/>
    <lineage>
        <taxon>Bacteria</taxon>
        <taxon>Pseudomonadati</taxon>
        <taxon>Pseudomonadota</taxon>
        <taxon>Alphaproteobacteria</taxon>
        <taxon>Sphingomonadales</taxon>
        <taxon>Sphingomonadaceae</taxon>
        <taxon>Sphingomonas</taxon>
    </lineage>
</organism>
<dbReference type="EMBL" id="CP042239">
    <property type="protein sequence ID" value="QDX25585.1"/>
    <property type="molecule type" value="Genomic_DNA"/>
</dbReference>
<dbReference type="GO" id="GO:0016020">
    <property type="term" value="C:membrane"/>
    <property type="evidence" value="ECO:0007669"/>
    <property type="project" value="InterPro"/>
</dbReference>
<name>A0A518RDN8_9SPHN</name>
<dbReference type="KEGG" id="ssua:FPZ54_05825"/>
<proteinExistence type="predicted"/>
<protein>
    <submittedName>
        <fullName evidence="2">MerC domain-containing protein</fullName>
    </submittedName>
</protein>
<dbReference type="Proteomes" id="UP000318055">
    <property type="component" value="Chromosome"/>
</dbReference>
<accession>A0A518RDN8</accession>
<sequence>MRMSIARWFDGFAVGASALCLVHCLVLPLLIAGLPALAGRLDLGEGFHLGVLAFAVPTSAFALMEGWRRHRAVAPLFAGISGLLLLAAGLAFEDWAAVETGVTVAGSLLLAGAHVANWRGRRPLQSFPQ</sequence>
<dbReference type="InterPro" id="IPR004891">
    <property type="entry name" value="Mercury-R_MerC"/>
</dbReference>
<evidence type="ECO:0000256" key="1">
    <source>
        <dbReference type="SAM" id="Phobius"/>
    </source>
</evidence>
<feature type="transmembrane region" description="Helical" evidence="1">
    <location>
        <begin position="46"/>
        <end position="64"/>
    </location>
</feature>
<dbReference type="GO" id="GO:0015097">
    <property type="term" value="F:mercury ion transmembrane transporter activity"/>
    <property type="evidence" value="ECO:0007669"/>
    <property type="project" value="InterPro"/>
</dbReference>